<protein>
    <submittedName>
        <fullName evidence="1">Uncharacterized protein</fullName>
    </submittedName>
</protein>
<accession>A0A225W7L0</accession>
<proteinExistence type="predicted"/>
<reference evidence="2" key="1">
    <citation type="submission" date="2017-03" db="EMBL/GenBank/DDBJ databases">
        <title>Phytopthora megakarya and P. palmivora, two closely related causual agents of cacao black pod achieved similar genome size and gene model numbers by different mechanisms.</title>
        <authorList>
            <person name="Ali S."/>
            <person name="Shao J."/>
            <person name="Larry D.J."/>
            <person name="Kronmiller B."/>
            <person name="Shen D."/>
            <person name="Strem M.D."/>
            <person name="Melnick R.L."/>
            <person name="Guiltinan M.J."/>
            <person name="Tyler B.M."/>
            <person name="Meinhardt L.W."/>
            <person name="Bailey B.A."/>
        </authorList>
    </citation>
    <scope>NUCLEOTIDE SEQUENCE [LARGE SCALE GENOMIC DNA]</scope>
    <source>
        <strain evidence="2">zdho120</strain>
    </source>
</reference>
<dbReference type="Proteomes" id="UP000198211">
    <property type="component" value="Unassembled WGS sequence"/>
</dbReference>
<evidence type="ECO:0000313" key="1">
    <source>
        <dbReference type="EMBL" id="OWZ13723.1"/>
    </source>
</evidence>
<dbReference type="AlphaFoldDB" id="A0A225W7L0"/>
<sequence length="112" mass="12589">MPNTWPYVAVMDPDSMPSAAHEECDGPSCAVCEHAACAGPEQGSQDVFNVVEQWFPRSDEQRLSDDNDVVEYDSPLAVEHEFPRVVERELPQEEKEEVVERGLPQVVECVFP</sequence>
<dbReference type="OrthoDB" id="89960at2759"/>
<evidence type="ECO:0000313" key="2">
    <source>
        <dbReference type="Proteomes" id="UP000198211"/>
    </source>
</evidence>
<organism evidence="1 2">
    <name type="scientific">Phytophthora megakarya</name>
    <dbReference type="NCBI Taxonomy" id="4795"/>
    <lineage>
        <taxon>Eukaryota</taxon>
        <taxon>Sar</taxon>
        <taxon>Stramenopiles</taxon>
        <taxon>Oomycota</taxon>
        <taxon>Peronosporomycetes</taxon>
        <taxon>Peronosporales</taxon>
        <taxon>Peronosporaceae</taxon>
        <taxon>Phytophthora</taxon>
    </lineage>
</organism>
<gene>
    <name evidence="1" type="ORF">PHMEG_00012899</name>
</gene>
<name>A0A225W7L0_9STRA</name>
<dbReference type="EMBL" id="NBNE01001508">
    <property type="protein sequence ID" value="OWZ13723.1"/>
    <property type="molecule type" value="Genomic_DNA"/>
</dbReference>
<keyword evidence="2" id="KW-1185">Reference proteome</keyword>
<comment type="caution">
    <text evidence="1">The sequence shown here is derived from an EMBL/GenBank/DDBJ whole genome shotgun (WGS) entry which is preliminary data.</text>
</comment>